<dbReference type="CDD" id="cd03747">
    <property type="entry name" value="Ntn_PGA_like"/>
    <property type="match status" value="1"/>
</dbReference>
<comment type="similarity">
    <text evidence="1">Belongs to the peptidase S45 family.</text>
</comment>
<dbReference type="Gene3D" id="2.30.120.10">
    <property type="match status" value="1"/>
</dbReference>
<dbReference type="GO" id="GO:0017000">
    <property type="term" value="P:antibiotic biosynthetic process"/>
    <property type="evidence" value="ECO:0007669"/>
    <property type="project" value="InterPro"/>
</dbReference>
<keyword evidence="2" id="KW-0378">Hydrolase</keyword>
<reference evidence="4" key="1">
    <citation type="submission" date="2018-05" db="EMBL/GenBank/DDBJ databases">
        <authorList>
            <person name="Lanie J.A."/>
            <person name="Ng W.-L."/>
            <person name="Kazmierczak K.M."/>
            <person name="Andrzejewski T.M."/>
            <person name="Davidsen T.M."/>
            <person name="Wayne K.J."/>
            <person name="Tettelin H."/>
            <person name="Glass J.I."/>
            <person name="Rusch D."/>
            <person name="Podicherti R."/>
            <person name="Tsui H.-C.T."/>
            <person name="Winkler M.E."/>
        </authorList>
    </citation>
    <scope>NUCLEOTIDE SEQUENCE</scope>
</reference>
<organism evidence="4">
    <name type="scientific">marine metagenome</name>
    <dbReference type="NCBI Taxonomy" id="408172"/>
    <lineage>
        <taxon>unclassified sequences</taxon>
        <taxon>metagenomes</taxon>
        <taxon>ecological metagenomes</taxon>
    </lineage>
</organism>
<dbReference type="AlphaFoldDB" id="A0A381N3F7"/>
<dbReference type="PANTHER" id="PTHR34218">
    <property type="entry name" value="PEPTIDASE S45 PENICILLIN AMIDASE"/>
    <property type="match status" value="1"/>
</dbReference>
<keyword evidence="3" id="KW-0865">Zymogen</keyword>
<dbReference type="Gene3D" id="3.60.20.10">
    <property type="entry name" value="Glutamine Phosphoribosylpyrophosphate, subunit 1, domain 1"/>
    <property type="match status" value="1"/>
</dbReference>
<evidence type="ECO:0000313" key="4">
    <source>
        <dbReference type="EMBL" id="SUZ49126.1"/>
    </source>
</evidence>
<evidence type="ECO:0000256" key="2">
    <source>
        <dbReference type="ARBA" id="ARBA00022801"/>
    </source>
</evidence>
<protein>
    <recommendedName>
        <fullName evidence="5">Penicillin acylase family protein</fullName>
    </recommendedName>
</protein>
<dbReference type="PIRSF" id="PIRSF001227">
    <property type="entry name" value="Pen_acylase"/>
    <property type="match status" value="1"/>
</dbReference>
<dbReference type="InterPro" id="IPR002692">
    <property type="entry name" value="S45"/>
</dbReference>
<dbReference type="InterPro" id="IPR043146">
    <property type="entry name" value="Penicillin_amidase_N_B-knob"/>
</dbReference>
<gene>
    <name evidence="4" type="ORF">METZ01_LOCUS1980</name>
</gene>
<dbReference type="PANTHER" id="PTHR34218:SF4">
    <property type="entry name" value="ACYL-HOMOSERINE LACTONE ACYLASE QUIP"/>
    <property type="match status" value="1"/>
</dbReference>
<evidence type="ECO:0008006" key="5">
    <source>
        <dbReference type="Google" id="ProtNLM"/>
    </source>
</evidence>
<evidence type="ECO:0000256" key="1">
    <source>
        <dbReference type="ARBA" id="ARBA00006586"/>
    </source>
</evidence>
<dbReference type="InterPro" id="IPR043147">
    <property type="entry name" value="Penicillin_amidase_A-knob"/>
</dbReference>
<dbReference type="SUPFAM" id="SSF56235">
    <property type="entry name" value="N-terminal nucleophile aminohydrolases (Ntn hydrolases)"/>
    <property type="match status" value="1"/>
</dbReference>
<dbReference type="Pfam" id="PF01804">
    <property type="entry name" value="Penicil_amidase"/>
    <property type="match status" value="1"/>
</dbReference>
<dbReference type="InterPro" id="IPR014395">
    <property type="entry name" value="Pen/GL7ACA/AHL_acylase"/>
</dbReference>
<dbReference type="InterPro" id="IPR029055">
    <property type="entry name" value="Ntn_hydrolases_N"/>
</dbReference>
<dbReference type="EMBL" id="UINC01000104">
    <property type="protein sequence ID" value="SUZ49126.1"/>
    <property type="molecule type" value="Genomic_DNA"/>
</dbReference>
<dbReference type="Gene3D" id="1.10.1400.10">
    <property type="match status" value="1"/>
</dbReference>
<dbReference type="InterPro" id="IPR023343">
    <property type="entry name" value="Penicillin_amidase_dom1"/>
</dbReference>
<dbReference type="Gene3D" id="1.10.439.10">
    <property type="entry name" value="Penicillin Amidohydrolase, domain 1"/>
    <property type="match status" value="1"/>
</dbReference>
<sequence length="781" mass="87144">MSTIQITQSDLQASLPDTISDIQTDHIRNEISITRDIHGIPHVTGLNSYDAFFGQGFATAQDRLWHMEFDRRKAFGRWAELVGKAGLESDITMRKFQIENSVLKDLPNMNAETTSMLEAYSAGVNAFINSTATLPVEYKLTNSKPEPWSPKDSLGVYKVRHIMMGVFEGKYWRAQLINHLGAEKTSDLIKGYQQGHLLIVPPLDTYTGPVLDGLESLRSAIESIAWMQEDPEAGSNSWALHGSKTISGKPLLAGDPHRGLDTPNCYYQNQITCPDFDVVGLSFPGCPGFPHFGHNEKVAWCVTHAMADYQDLYIEKFAPNSNGTTYQWKDKELDVESKEDTVKISGLSDHQITLKSTKHGPIISENASGTRGIAFKYTSIASINHGFEALIPQMTASSVSEADQAMEKWVDPCNNYMFVDVHGDIQYLNRGEVPVRTNENAWFPVPGWTGEHEWEGNIPFEKMPRSINPENGFIVTANNKIIGDRFPYYMALDYAPEFRAKRIVERIEGLDKATVEDMVSIHSERTSVPASVYVPHILNLDNLNPLQAQAQEILRNWIYAMDPDSTAPSIYSAFRWKLHVKVIGSLLGPLADQALVSGGRGAPTHMNHLAIRLIEGLKNDDPSLLPDGETWDATITQAFVEGVEYLRETMGEDPESWAWGKLHYTNPTHTLADIFYNHKDLLNPPPVPMGGDGDTPQAGSFAMSKPFVMTGMSVARYVFDPSDWDNSRWIVPLGSSGHPGSPHYSDQTEIWSKVQVIKMAYTSEALAEIKVTEQKLIPINR</sequence>
<name>A0A381N3F7_9ZZZZ</name>
<dbReference type="GO" id="GO:0016811">
    <property type="term" value="F:hydrolase activity, acting on carbon-nitrogen (but not peptide) bonds, in linear amides"/>
    <property type="evidence" value="ECO:0007669"/>
    <property type="project" value="InterPro"/>
</dbReference>
<proteinExistence type="inferred from homology"/>
<evidence type="ECO:0000256" key="3">
    <source>
        <dbReference type="ARBA" id="ARBA00023145"/>
    </source>
</evidence>
<accession>A0A381N3F7</accession>